<organism evidence="1 2">
    <name type="scientific">Pyxidicoccus parkwayensis</name>
    <dbReference type="NCBI Taxonomy" id="2813578"/>
    <lineage>
        <taxon>Bacteria</taxon>
        <taxon>Pseudomonadati</taxon>
        <taxon>Myxococcota</taxon>
        <taxon>Myxococcia</taxon>
        <taxon>Myxococcales</taxon>
        <taxon>Cystobacterineae</taxon>
        <taxon>Myxococcaceae</taxon>
        <taxon>Pyxidicoccus</taxon>
    </lineage>
</organism>
<sequence length="350" mass="37088">MRRVSWVFLAVMALAGCRTSGGGSGFGRSGGAVPEGFQALTVPRDDIPIGAIWMDGVGPDGPGQPEANRVRTQSVASLDSNQTLSAGVEGAIAQYLKLTGSGSEKVHINLTSLTIERVKSLADVQLGSGQGLLYEGLRAGKITLTYKSTLEAKVRAAAEEKHLPITASLGGNSENALVLDGSGLFIGYRVVRLVPDGVDRDKERLEAGEVVRLEPYEIELNTGPMIKCYCSTGRDGAAYNRCSQEAPSVASVVNYSRFSGTGGQSYAEKFQVPGAMSGVARVSLGTTVSDEAVSADTLNFRLIYAPMVQDGTQHGLPQICSVFLDDKSYVELVRSRFRIQGVLHPSAPGW</sequence>
<dbReference type="PROSITE" id="PS51257">
    <property type="entry name" value="PROKAR_LIPOPROTEIN"/>
    <property type="match status" value="1"/>
</dbReference>
<name>A0ABX7P006_9BACT</name>
<evidence type="ECO:0008006" key="3">
    <source>
        <dbReference type="Google" id="ProtNLM"/>
    </source>
</evidence>
<gene>
    <name evidence="1" type="ORF">JY651_05530</name>
</gene>
<accession>A0ABX7P006</accession>
<proteinExistence type="predicted"/>
<dbReference type="RefSeq" id="WP_206725982.1">
    <property type="nucleotide sequence ID" value="NZ_CP071090.1"/>
</dbReference>
<dbReference type="Proteomes" id="UP000662747">
    <property type="component" value="Chromosome"/>
</dbReference>
<evidence type="ECO:0000313" key="2">
    <source>
        <dbReference type="Proteomes" id="UP000662747"/>
    </source>
</evidence>
<dbReference type="EMBL" id="CP071090">
    <property type="protein sequence ID" value="QSQ24419.1"/>
    <property type="molecule type" value="Genomic_DNA"/>
</dbReference>
<protein>
    <recommendedName>
        <fullName evidence="3">Lipoprotein</fullName>
    </recommendedName>
</protein>
<keyword evidence="2" id="KW-1185">Reference proteome</keyword>
<reference evidence="1 2" key="1">
    <citation type="submission" date="2021-02" db="EMBL/GenBank/DDBJ databases">
        <title>De Novo genome assembly of isolated myxobacteria.</title>
        <authorList>
            <person name="Stevens D.C."/>
        </authorList>
    </citation>
    <scope>NUCLEOTIDE SEQUENCE [LARGE SCALE GENOMIC DNA]</scope>
    <source>
        <strain evidence="2">SCPEA02</strain>
    </source>
</reference>
<evidence type="ECO:0000313" key="1">
    <source>
        <dbReference type="EMBL" id="QSQ24419.1"/>
    </source>
</evidence>